<feature type="signal peptide" evidence="1">
    <location>
        <begin position="1"/>
        <end position="23"/>
    </location>
</feature>
<reference evidence="2 3" key="1">
    <citation type="submission" date="2022-11" db="EMBL/GenBank/DDBJ databases">
        <title>Minimal conservation of predation-associated metabolite biosynthetic gene clusters underscores biosynthetic potential of Myxococcota including descriptions for ten novel species: Archangium lansinium sp. nov., Myxococcus landrumus sp. nov., Nannocystis bai.</title>
        <authorList>
            <person name="Ahearne A."/>
            <person name="Stevens C."/>
            <person name="Phillips K."/>
        </authorList>
    </citation>
    <scope>NUCLEOTIDE SEQUENCE [LARGE SCALE GENOMIC DNA]</scope>
    <source>
        <strain evidence="2 3">MIWBW</strain>
    </source>
</reference>
<dbReference type="RefSeq" id="WP_267542653.1">
    <property type="nucleotide sequence ID" value="NZ_JAPNKA010000002.1"/>
</dbReference>
<feature type="chain" id="PRO_5045879050" description="Carboxypeptidase regulatory-like domain-containing protein" evidence="1">
    <location>
        <begin position="24"/>
        <end position="1092"/>
    </location>
</feature>
<dbReference type="Proteomes" id="UP001207654">
    <property type="component" value="Unassembled WGS sequence"/>
</dbReference>
<accession>A0ABT4AQ02</accession>
<keyword evidence="3" id="KW-1185">Reference proteome</keyword>
<sequence>MPSRRTASLLLAVLLLALSPACSGGRPPPEADGTDASTAGALSGASRFSGSTVTVYRVLPAGQRGAQVARGTTAEDGAFTVPVGISEGPFLVVLTGGSTVDEATGATVQLGSDELTALVPRFQVGTRLERLLLSPVSHFATGLALRDVQAGMADVLTADESAWRHLNAHFGGLDWRTTQPTDVTATTSPQLDAAARAGLILAGLSQEALTLSKQTGLTPGSTVTGLTLTAALYEDLVADGVFDGKGLGGQRLLLPAAGVLTPHHLDGQAVRFNLAAAVGSFLANERNTLRITTADVQPLLTGLSRSSSAKLFREPGVEFDAAPPVVSVRISYQDSAGEYVFAASPVRPAVRGRIMLEVDARDEAGVTALRVTQQGAELLPALRGNTPTHYQGTWDASLAADGELVFTVEATDGRGNKGSTLVPVLVDNTPPVISRVQPAASVYANQVRIEVSAADTGSGVASLAPTGLPGFVDDADSPAALVGLWTVPTQLADGPVPLTLKACDAVSNCSTEAVTFTVDRTAPAVTLVTAPPRYTASATLNFTVEASDSASSVTAVRASRVGAAGISSATEVPGSNGRRFSFSGLALQPGLNTFQVWAEDALHSSPPSEPLVVTVSRDNSGPVPGLSPVASYRDESLMDVERTASGPPKLPVVYTWPSSVSRASVTGSVSKALTRLSWGPTTPTGEELEGANPQNVPFLSYSAPRQLPGVEAPITGASYSIRVSCPGCSFPAYTGSLIPSPRSSESRPTYLLPLTQETVPALTQLPAAPAQLAITVTFTDAVGNSEALTHSVDFNVLAPPVVALKDTAYPSRKDPNSEYVFTLAGGAYAGMWGGGSPVRIARYVVHNPAPIPVRVAVSASGDWTLTERSQEVVAPPVGDTFLADGITFNRTYSWATLADGAPPAGVPSSPYAMNPCGPGLKPPTALHLAGSTTAFTCRTMTPPTTRDPSSSVQASGGLAHAVYQPVSAGYEASPVASSADTYEIPAQGQLVVFLVRQRGPARALPYADLSTERGARVQTWNYDFWLPTSSQPKRCGWNGWCLEETAYRYSTELLSAQLYLRSSTLRISSAALSGGARRVALEDTLSGHTQNY</sequence>
<gene>
    <name evidence="2" type="ORF">OV287_55985</name>
</gene>
<comment type="caution">
    <text evidence="2">The sequence shown here is derived from an EMBL/GenBank/DDBJ whole genome shotgun (WGS) entry which is preliminary data.</text>
</comment>
<dbReference type="InterPro" id="IPR013783">
    <property type="entry name" value="Ig-like_fold"/>
</dbReference>
<proteinExistence type="predicted"/>
<evidence type="ECO:0008006" key="4">
    <source>
        <dbReference type="Google" id="ProtNLM"/>
    </source>
</evidence>
<dbReference type="Gene3D" id="2.60.40.10">
    <property type="entry name" value="Immunoglobulins"/>
    <property type="match status" value="1"/>
</dbReference>
<keyword evidence="1" id="KW-0732">Signal</keyword>
<evidence type="ECO:0000313" key="3">
    <source>
        <dbReference type="Proteomes" id="UP001207654"/>
    </source>
</evidence>
<protein>
    <recommendedName>
        <fullName evidence="4">Carboxypeptidase regulatory-like domain-containing protein</fullName>
    </recommendedName>
</protein>
<organism evidence="2 3">
    <name type="scientific">Archangium lansingense</name>
    <dbReference type="NCBI Taxonomy" id="2995310"/>
    <lineage>
        <taxon>Bacteria</taxon>
        <taxon>Pseudomonadati</taxon>
        <taxon>Myxococcota</taxon>
        <taxon>Myxococcia</taxon>
        <taxon>Myxococcales</taxon>
        <taxon>Cystobacterineae</taxon>
        <taxon>Archangiaceae</taxon>
        <taxon>Archangium</taxon>
    </lineage>
</organism>
<evidence type="ECO:0000256" key="1">
    <source>
        <dbReference type="SAM" id="SignalP"/>
    </source>
</evidence>
<evidence type="ECO:0000313" key="2">
    <source>
        <dbReference type="EMBL" id="MCY1083776.1"/>
    </source>
</evidence>
<name>A0ABT4AQ02_9BACT</name>
<dbReference type="EMBL" id="JAPNKA010000002">
    <property type="protein sequence ID" value="MCY1083776.1"/>
    <property type="molecule type" value="Genomic_DNA"/>
</dbReference>